<evidence type="ECO:0000256" key="1">
    <source>
        <dbReference type="SAM" id="MobiDB-lite"/>
    </source>
</evidence>
<dbReference type="AlphaFoldDB" id="A0A2H3J447"/>
<feature type="compositionally biased region" description="Basic and acidic residues" evidence="1">
    <location>
        <begin position="1"/>
        <end position="14"/>
    </location>
</feature>
<keyword evidence="3" id="KW-1185">Reference proteome</keyword>
<protein>
    <submittedName>
        <fullName evidence="2">Uncharacterized protein</fullName>
    </submittedName>
</protein>
<dbReference type="EMBL" id="KB467909">
    <property type="protein sequence ID" value="PCH37022.1"/>
    <property type="molecule type" value="Genomic_DNA"/>
</dbReference>
<feature type="compositionally biased region" description="Low complexity" evidence="1">
    <location>
        <begin position="89"/>
        <end position="101"/>
    </location>
</feature>
<feature type="compositionally biased region" description="Low complexity" evidence="1">
    <location>
        <begin position="41"/>
        <end position="58"/>
    </location>
</feature>
<feature type="region of interest" description="Disordered" evidence="1">
    <location>
        <begin position="1"/>
        <end position="128"/>
    </location>
</feature>
<sequence length="333" mass="35445">MDTVECSREPDAREISTGGGSEDAPSPDMTSSIPTIVVHPGDSSSARGRPRSRLGGLLHIRSRSYGHSETASVPALRSPSPAIDRPSSSKRSSSALGRLSSVFHRDKNSQSPTLTDASSASSSRTKKLLSAQNMDDALTLAQDVVKGLGACASIIPNTPGLDIVISSLGKVLEGVSEARDSAKEVKRIADCVCQLAENVQAAYRQARDRNMSMSSTEGSENVFVEGSSVNAVEISTTVTARRASQKSDSADALREAISHLAGRTMNEISEEASAITKSKMIVQVFRSKQNASKLSSIRKKIDNACTNFQTCAIVRIETTINSIDLMTKKTSLR</sequence>
<evidence type="ECO:0000313" key="2">
    <source>
        <dbReference type="EMBL" id="PCH37022.1"/>
    </source>
</evidence>
<organism evidence="2 3">
    <name type="scientific">Wolfiporia cocos (strain MD-104)</name>
    <name type="common">Brown rot fungus</name>
    <dbReference type="NCBI Taxonomy" id="742152"/>
    <lineage>
        <taxon>Eukaryota</taxon>
        <taxon>Fungi</taxon>
        <taxon>Dikarya</taxon>
        <taxon>Basidiomycota</taxon>
        <taxon>Agaricomycotina</taxon>
        <taxon>Agaricomycetes</taxon>
        <taxon>Polyporales</taxon>
        <taxon>Phaeolaceae</taxon>
        <taxon>Wolfiporia</taxon>
    </lineage>
</organism>
<name>A0A2H3J447_WOLCO</name>
<proteinExistence type="predicted"/>
<dbReference type="CDD" id="cd21037">
    <property type="entry name" value="MLKL_NTD"/>
    <property type="match status" value="1"/>
</dbReference>
<accession>A0A2H3J447</accession>
<dbReference type="Proteomes" id="UP000218811">
    <property type="component" value="Unassembled WGS sequence"/>
</dbReference>
<evidence type="ECO:0000313" key="3">
    <source>
        <dbReference type="Proteomes" id="UP000218811"/>
    </source>
</evidence>
<reference evidence="2 3" key="1">
    <citation type="journal article" date="2012" name="Science">
        <title>The Paleozoic origin of enzymatic lignin decomposition reconstructed from 31 fungal genomes.</title>
        <authorList>
            <person name="Floudas D."/>
            <person name="Binder M."/>
            <person name="Riley R."/>
            <person name="Barry K."/>
            <person name="Blanchette R.A."/>
            <person name="Henrissat B."/>
            <person name="Martinez A.T."/>
            <person name="Otillar R."/>
            <person name="Spatafora J.W."/>
            <person name="Yadav J.S."/>
            <person name="Aerts A."/>
            <person name="Benoit I."/>
            <person name="Boyd A."/>
            <person name="Carlson A."/>
            <person name="Copeland A."/>
            <person name="Coutinho P.M."/>
            <person name="de Vries R.P."/>
            <person name="Ferreira P."/>
            <person name="Findley K."/>
            <person name="Foster B."/>
            <person name="Gaskell J."/>
            <person name="Glotzer D."/>
            <person name="Gorecki P."/>
            <person name="Heitman J."/>
            <person name="Hesse C."/>
            <person name="Hori C."/>
            <person name="Igarashi K."/>
            <person name="Jurgens J.A."/>
            <person name="Kallen N."/>
            <person name="Kersten P."/>
            <person name="Kohler A."/>
            <person name="Kuees U."/>
            <person name="Kumar T.K.A."/>
            <person name="Kuo A."/>
            <person name="LaButti K."/>
            <person name="Larrondo L.F."/>
            <person name="Lindquist E."/>
            <person name="Ling A."/>
            <person name="Lombard V."/>
            <person name="Lucas S."/>
            <person name="Lundell T."/>
            <person name="Martin R."/>
            <person name="McLaughlin D.J."/>
            <person name="Morgenstern I."/>
            <person name="Morin E."/>
            <person name="Murat C."/>
            <person name="Nagy L.G."/>
            <person name="Nolan M."/>
            <person name="Ohm R.A."/>
            <person name="Patyshakuliyeva A."/>
            <person name="Rokas A."/>
            <person name="Ruiz-Duenas F.J."/>
            <person name="Sabat G."/>
            <person name="Salamov A."/>
            <person name="Samejima M."/>
            <person name="Schmutz J."/>
            <person name="Slot J.C."/>
            <person name="St John F."/>
            <person name="Stenlid J."/>
            <person name="Sun H."/>
            <person name="Sun S."/>
            <person name="Syed K."/>
            <person name="Tsang A."/>
            <person name="Wiebenga A."/>
            <person name="Young D."/>
            <person name="Pisabarro A."/>
            <person name="Eastwood D.C."/>
            <person name="Martin F."/>
            <person name="Cullen D."/>
            <person name="Grigoriev I.V."/>
            <person name="Hibbett D.S."/>
        </authorList>
    </citation>
    <scope>NUCLEOTIDE SEQUENCE [LARGE SCALE GENOMIC DNA]</scope>
    <source>
        <strain evidence="2 3">MD-104</strain>
    </source>
</reference>
<dbReference type="InterPro" id="IPR059179">
    <property type="entry name" value="MLKL-like_MCAfunc"/>
</dbReference>
<feature type="compositionally biased region" description="Polar residues" evidence="1">
    <location>
        <begin position="109"/>
        <end position="123"/>
    </location>
</feature>
<gene>
    <name evidence="2" type="ORF">WOLCODRAFT_146503</name>
</gene>